<dbReference type="EMBL" id="JARKNE010000011">
    <property type="protein sequence ID" value="KAK5784648.1"/>
    <property type="molecule type" value="Genomic_DNA"/>
</dbReference>
<evidence type="ECO:0000313" key="2">
    <source>
        <dbReference type="Proteomes" id="UP001358586"/>
    </source>
</evidence>
<proteinExistence type="predicted"/>
<gene>
    <name evidence="1" type="ORF">PVK06_039174</name>
</gene>
<protein>
    <submittedName>
        <fullName evidence="1">Uncharacterized protein</fullName>
    </submittedName>
</protein>
<dbReference type="Proteomes" id="UP001358586">
    <property type="component" value="Chromosome 11"/>
</dbReference>
<evidence type="ECO:0000313" key="1">
    <source>
        <dbReference type="EMBL" id="KAK5784648.1"/>
    </source>
</evidence>
<keyword evidence="2" id="KW-1185">Reference proteome</keyword>
<reference evidence="1 2" key="1">
    <citation type="submission" date="2023-03" db="EMBL/GenBank/DDBJ databases">
        <title>WGS of Gossypium arboreum.</title>
        <authorList>
            <person name="Yu D."/>
        </authorList>
    </citation>
    <scope>NUCLEOTIDE SEQUENCE [LARGE SCALE GENOMIC DNA]</scope>
    <source>
        <tissue evidence="1">Leaf</tissue>
    </source>
</reference>
<sequence length="133" mass="15545">MFDSPYLSAAKEDKKHLTKTIDKCYNNPKYFQIQVGIDLMSTARHELQDQTYKLSTNGKRIVADKNSIIQKSRDEESIQLLKKIADMEIDDFPSEIIEEIKNTWETWNSPRLSPESLHLDEIETWNLDNIQEG</sequence>
<accession>A0ABR0N2X2</accession>
<comment type="caution">
    <text evidence="1">The sequence shown here is derived from an EMBL/GenBank/DDBJ whole genome shotgun (WGS) entry which is preliminary data.</text>
</comment>
<name>A0ABR0N2X2_GOSAR</name>
<organism evidence="1 2">
    <name type="scientific">Gossypium arboreum</name>
    <name type="common">Tree cotton</name>
    <name type="synonym">Gossypium nanking</name>
    <dbReference type="NCBI Taxonomy" id="29729"/>
    <lineage>
        <taxon>Eukaryota</taxon>
        <taxon>Viridiplantae</taxon>
        <taxon>Streptophyta</taxon>
        <taxon>Embryophyta</taxon>
        <taxon>Tracheophyta</taxon>
        <taxon>Spermatophyta</taxon>
        <taxon>Magnoliopsida</taxon>
        <taxon>eudicotyledons</taxon>
        <taxon>Gunneridae</taxon>
        <taxon>Pentapetalae</taxon>
        <taxon>rosids</taxon>
        <taxon>malvids</taxon>
        <taxon>Malvales</taxon>
        <taxon>Malvaceae</taxon>
        <taxon>Malvoideae</taxon>
        <taxon>Gossypium</taxon>
    </lineage>
</organism>